<dbReference type="PROSITE" id="PS50039">
    <property type="entry name" value="FORK_HEAD_3"/>
    <property type="match status" value="1"/>
</dbReference>
<name>A0A3B3QAF3_9TELE</name>
<feature type="DNA-binding region" description="Fork-head" evidence="2">
    <location>
        <begin position="30"/>
        <end position="135"/>
    </location>
</feature>
<dbReference type="PANTHER" id="PTHR47316">
    <property type="entry name" value="FORKHEAD BOX PROTEIN H1"/>
    <property type="match status" value="1"/>
</dbReference>
<evidence type="ECO:0000256" key="2">
    <source>
        <dbReference type="PROSITE-ProRule" id="PRU00089"/>
    </source>
</evidence>
<dbReference type="SUPFAM" id="SSF46785">
    <property type="entry name" value="Winged helix' DNA-binding domain"/>
    <property type="match status" value="1"/>
</dbReference>
<proteinExistence type="predicted"/>
<dbReference type="Gene3D" id="1.10.10.10">
    <property type="entry name" value="Winged helix-like DNA-binding domain superfamily/Winged helix DNA-binding domain"/>
    <property type="match status" value="1"/>
</dbReference>
<dbReference type="GO" id="GO:0005634">
    <property type="term" value="C:nucleus"/>
    <property type="evidence" value="ECO:0007669"/>
    <property type="project" value="UniProtKB-SubCell"/>
</dbReference>
<accession>A0A3B3QAF3</accession>
<dbReference type="AlphaFoldDB" id="A0A3B3QAF3"/>
<dbReference type="GO" id="GO:0003700">
    <property type="term" value="F:DNA-binding transcription factor activity"/>
    <property type="evidence" value="ECO:0007669"/>
    <property type="project" value="InterPro"/>
</dbReference>
<dbReference type="GO" id="GO:0043565">
    <property type="term" value="F:sequence-specific DNA binding"/>
    <property type="evidence" value="ECO:0007669"/>
    <property type="project" value="InterPro"/>
</dbReference>
<dbReference type="InterPro" id="IPR036390">
    <property type="entry name" value="WH_DNA-bd_sf"/>
</dbReference>
<reference evidence="4" key="1">
    <citation type="submission" date="2025-08" db="UniProtKB">
        <authorList>
            <consortium name="Ensembl"/>
        </authorList>
    </citation>
    <scope>IDENTIFICATION</scope>
</reference>
<evidence type="ECO:0000256" key="1">
    <source>
        <dbReference type="ARBA" id="ARBA00023125"/>
    </source>
</evidence>
<keyword evidence="5" id="KW-1185">Reference proteome</keyword>
<reference evidence="4" key="2">
    <citation type="submission" date="2025-09" db="UniProtKB">
        <authorList>
            <consortium name="Ensembl"/>
        </authorList>
    </citation>
    <scope>IDENTIFICATION</scope>
</reference>
<comment type="subcellular location">
    <subcellularLocation>
        <location evidence="2">Nucleus</location>
    </subcellularLocation>
</comment>
<protein>
    <submittedName>
        <fullName evidence="4">Zgc:113424</fullName>
    </submittedName>
</protein>
<dbReference type="Ensembl" id="ENSPKIT00000026704.1">
    <property type="protein sequence ID" value="ENSPKIP00000002754.1"/>
    <property type="gene ID" value="ENSPKIG00000020525.1"/>
</dbReference>
<dbReference type="InterPro" id="IPR036388">
    <property type="entry name" value="WH-like_DNA-bd_sf"/>
</dbReference>
<dbReference type="Pfam" id="PF00250">
    <property type="entry name" value="Forkhead"/>
    <property type="match status" value="1"/>
</dbReference>
<dbReference type="SMART" id="SM00339">
    <property type="entry name" value="FH"/>
    <property type="match status" value="1"/>
</dbReference>
<keyword evidence="2" id="KW-0539">Nucleus</keyword>
<dbReference type="InterPro" id="IPR001766">
    <property type="entry name" value="Fork_head_dom"/>
</dbReference>
<dbReference type="GeneTree" id="ENSGT01030000234863"/>
<sequence>MPATSRNRTYLYTQDSSGGLQRRKYKRYCKPRSTYLGLIANAIQGSPSKRLTFCQIMDKLQTVISGDRKGLQNNIRVCLTSSDCFLKVPVNPESPNPRKNFWRIDESRITPQMLRRHFKGMEHIFPDLASRSMRDAETGGENHVTAPVMDSSGRENCAVKFSGPFSIESLLRKDNSCSVGKVQPISHGSPQKVGQELLHTKRRNATKRKFILTAVCVFACDAEGRVMWD</sequence>
<dbReference type="PANTHER" id="PTHR47316:SF1">
    <property type="entry name" value="FORKHEAD BOX PROTEIN H1"/>
    <property type="match status" value="1"/>
</dbReference>
<evidence type="ECO:0000259" key="3">
    <source>
        <dbReference type="PROSITE" id="PS50039"/>
    </source>
</evidence>
<evidence type="ECO:0000313" key="4">
    <source>
        <dbReference type="Ensembl" id="ENSPKIP00000002754.1"/>
    </source>
</evidence>
<organism evidence="4 5">
    <name type="scientific">Paramormyrops kingsleyae</name>
    <dbReference type="NCBI Taxonomy" id="1676925"/>
    <lineage>
        <taxon>Eukaryota</taxon>
        <taxon>Metazoa</taxon>
        <taxon>Chordata</taxon>
        <taxon>Craniata</taxon>
        <taxon>Vertebrata</taxon>
        <taxon>Euteleostomi</taxon>
        <taxon>Actinopterygii</taxon>
        <taxon>Neopterygii</taxon>
        <taxon>Teleostei</taxon>
        <taxon>Osteoglossocephala</taxon>
        <taxon>Osteoglossomorpha</taxon>
        <taxon>Osteoglossiformes</taxon>
        <taxon>Mormyridae</taxon>
        <taxon>Paramormyrops</taxon>
    </lineage>
</organism>
<keyword evidence="1 2" id="KW-0238">DNA-binding</keyword>
<dbReference type="InterPro" id="IPR052327">
    <property type="entry name" value="Activin_resp_transcr_regulator"/>
</dbReference>
<dbReference type="Proteomes" id="UP000261540">
    <property type="component" value="Unplaced"/>
</dbReference>
<evidence type="ECO:0000313" key="5">
    <source>
        <dbReference type="Proteomes" id="UP000261540"/>
    </source>
</evidence>
<feature type="domain" description="Fork-head" evidence="3">
    <location>
        <begin position="30"/>
        <end position="135"/>
    </location>
</feature>